<dbReference type="Proteomes" id="UP001596414">
    <property type="component" value="Unassembled WGS sequence"/>
</dbReference>
<proteinExistence type="predicted"/>
<evidence type="ECO:0008006" key="4">
    <source>
        <dbReference type="Google" id="ProtNLM"/>
    </source>
</evidence>
<sequence length="192" mass="19681">MTGPKRGQAGVGRLLAFVIVITVIVAVVPAALGLAGIDVRNESPGETAVGDLDDGALLVVSSFGSDINDDQTSVGVVELLVTPVGDTVDIADVTVTWDGATQHTLTPEQIDAGGGSFGVEMVRGEGSISPSDRALLTFDLGSDDIENIQQFGERLKPGQTVTVTVTTGTGAETTETMTVPESLPQGTAVRFV</sequence>
<accession>A0ABD5XD24</accession>
<gene>
    <name evidence="2" type="ORF">ACFQJ7_16180</name>
</gene>
<name>A0ABD5XD24_9EURY</name>
<keyword evidence="1" id="KW-0812">Transmembrane</keyword>
<evidence type="ECO:0000313" key="2">
    <source>
        <dbReference type="EMBL" id="MFC7127536.1"/>
    </source>
</evidence>
<reference evidence="2 3" key="1">
    <citation type="journal article" date="2014" name="Int. J. Syst. Evol. Microbiol.">
        <title>Complete genome sequence of Corynebacterium casei LMG S-19264T (=DSM 44701T), isolated from a smear-ripened cheese.</title>
        <authorList>
            <consortium name="US DOE Joint Genome Institute (JGI-PGF)"/>
            <person name="Walter F."/>
            <person name="Albersmeier A."/>
            <person name="Kalinowski J."/>
            <person name="Ruckert C."/>
        </authorList>
    </citation>
    <scope>NUCLEOTIDE SEQUENCE [LARGE SCALE GENOMIC DNA]</scope>
    <source>
        <strain evidence="2 3">CGMCC 4.7215</strain>
    </source>
</reference>
<dbReference type="EMBL" id="JBHSZQ010000050">
    <property type="protein sequence ID" value="MFC7127536.1"/>
    <property type="molecule type" value="Genomic_DNA"/>
</dbReference>
<dbReference type="RefSeq" id="WP_267639049.1">
    <property type="nucleotide sequence ID" value="NZ_JAODIY010000048.1"/>
</dbReference>
<organism evidence="2 3">
    <name type="scientific">Halovenus rubra</name>
    <dbReference type="NCBI Taxonomy" id="869890"/>
    <lineage>
        <taxon>Archaea</taxon>
        <taxon>Methanobacteriati</taxon>
        <taxon>Methanobacteriota</taxon>
        <taxon>Stenosarchaea group</taxon>
        <taxon>Halobacteria</taxon>
        <taxon>Halobacteriales</taxon>
        <taxon>Haloarculaceae</taxon>
        <taxon>Halovenus</taxon>
    </lineage>
</organism>
<evidence type="ECO:0000313" key="3">
    <source>
        <dbReference type="Proteomes" id="UP001596414"/>
    </source>
</evidence>
<feature type="transmembrane region" description="Helical" evidence="1">
    <location>
        <begin position="12"/>
        <end position="37"/>
    </location>
</feature>
<comment type="caution">
    <text evidence="2">The sequence shown here is derived from an EMBL/GenBank/DDBJ whole genome shotgun (WGS) entry which is preliminary data.</text>
</comment>
<protein>
    <recommendedName>
        <fullName evidence="4">Flagellin N-terminal-like domain-containing protein</fullName>
    </recommendedName>
</protein>
<dbReference type="AlphaFoldDB" id="A0ABD5XD24"/>
<keyword evidence="1" id="KW-1133">Transmembrane helix</keyword>
<evidence type="ECO:0000256" key="1">
    <source>
        <dbReference type="SAM" id="Phobius"/>
    </source>
</evidence>
<keyword evidence="1" id="KW-0472">Membrane</keyword>